<protein>
    <recommendedName>
        <fullName evidence="1">Regulator of ribonuclease activity B domain-containing protein</fullName>
    </recommendedName>
</protein>
<dbReference type="InterPro" id="IPR009671">
    <property type="entry name" value="RraB_dom"/>
</dbReference>
<sequence length="110" mass="12219">MDMNAQKAETAEIFRQMAQMEDMPAEAAVHFQFVADDHSADWDAFTQAAEGSGYAVEWYEADDEDGERYVEATSPVIALTPEAVWAHEEKLTLLAAIHGFAPDGWSFFTA</sequence>
<dbReference type="Gene3D" id="3.30.70.970">
    <property type="entry name" value="RraB-like"/>
    <property type="match status" value="1"/>
</dbReference>
<keyword evidence="3" id="KW-1185">Reference proteome</keyword>
<dbReference type="Pfam" id="PF06877">
    <property type="entry name" value="RraB"/>
    <property type="match status" value="1"/>
</dbReference>
<evidence type="ECO:0000313" key="2">
    <source>
        <dbReference type="EMBL" id="PCD75983.1"/>
    </source>
</evidence>
<gene>
    <name evidence="2" type="ORF">CLN94_10850</name>
</gene>
<evidence type="ECO:0000259" key="1">
    <source>
        <dbReference type="Pfam" id="PF06877"/>
    </source>
</evidence>
<dbReference type="EMBL" id="NTJD01000008">
    <property type="protein sequence ID" value="PCD75983.1"/>
    <property type="molecule type" value="Genomic_DNA"/>
</dbReference>
<dbReference type="Proteomes" id="UP000243507">
    <property type="component" value="Unassembled WGS sequence"/>
</dbReference>
<comment type="caution">
    <text evidence="2">The sequence shown here is derived from an EMBL/GenBank/DDBJ whole genome shotgun (WGS) entry which is preliminary data.</text>
</comment>
<proteinExistence type="predicted"/>
<organism evidence="2 3">
    <name type="scientific">Pseudothioclava arenosa</name>
    <dbReference type="NCBI Taxonomy" id="1795308"/>
    <lineage>
        <taxon>Bacteria</taxon>
        <taxon>Pseudomonadati</taxon>
        <taxon>Pseudomonadota</taxon>
        <taxon>Alphaproteobacteria</taxon>
        <taxon>Rhodobacterales</taxon>
        <taxon>Paracoccaceae</taxon>
        <taxon>Pseudothioclava</taxon>
    </lineage>
</organism>
<dbReference type="OrthoDB" id="7630283at2"/>
<name>A0A2A4CIW5_9RHOB</name>
<dbReference type="InterPro" id="IPR036701">
    <property type="entry name" value="RraB-like_sf"/>
</dbReference>
<dbReference type="RefSeq" id="WP_096433970.1">
    <property type="nucleotide sequence ID" value="NZ_NTJD01000008.1"/>
</dbReference>
<reference evidence="2 3" key="1">
    <citation type="submission" date="2017-09" db="EMBL/GenBank/DDBJ databases">
        <title>A multilocus sequence analysis scheme for characterization of bacteria in the genus Thioclava.</title>
        <authorList>
            <person name="Liu Y."/>
            <person name="Shao Z."/>
        </authorList>
    </citation>
    <scope>NUCLEOTIDE SEQUENCE [LARGE SCALE GENOMIC DNA]</scope>
    <source>
        <strain evidence="2 3">CAU 1312</strain>
    </source>
</reference>
<accession>A0A2A4CIW5</accession>
<feature type="domain" description="Regulator of ribonuclease activity B" evidence="1">
    <location>
        <begin position="8"/>
        <end position="106"/>
    </location>
</feature>
<dbReference type="SUPFAM" id="SSF89946">
    <property type="entry name" value="Hypothetical protein VC0424"/>
    <property type="match status" value="1"/>
</dbReference>
<dbReference type="AlphaFoldDB" id="A0A2A4CIW5"/>
<evidence type="ECO:0000313" key="3">
    <source>
        <dbReference type="Proteomes" id="UP000243507"/>
    </source>
</evidence>